<dbReference type="Proteomes" id="UP001642360">
    <property type="component" value="Unassembled WGS sequence"/>
</dbReference>
<evidence type="ECO:0000256" key="1">
    <source>
        <dbReference type="SAM" id="MobiDB-lite"/>
    </source>
</evidence>
<comment type="caution">
    <text evidence="2">The sequence shown here is derived from an EMBL/GenBank/DDBJ whole genome shotgun (WGS) entry which is preliminary data.</text>
</comment>
<sequence length="139" mass="14717">MLQFEAKKLADIDADARATTELDGVSKEASTRLVDTNKGVVAEVAGIGKESVDKVASEDGLSLTPNEINRVYQLSHAKATPFFALVTPQNLFRFGIGPNLAVIPPPPPVIDVDSSSTESNEDVATSSKVPTRQPITAVI</sequence>
<organism evidence="2 4">
    <name type="scientific">Ilex paraguariensis</name>
    <name type="common">yerba mate</name>
    <dbReference type="NCBI Taxonomy" id="185542"/>
    <lineage>
        <taxon>Eukaryota</taxon>
        <taxon>Viridiplantae</taxon>
        <taxon>Streptophyta</taxon>
        <taxon>Embryophyta</taxon>
        <taxon>Tracheophyta</taxon>
        <taxon>Spermatophyta</taxon>
        <taxon>Magnoliopsida</taxon>
        <taxon>eudicotyledons</taxon>
        <taxon>Gunneridae</taxon>
        <taxon>Pentapetalae</taxon>
        <taxon>asterids</taxon>
        <taxon>campanulids</taxon>
        <taxon>Aquifoliales</taxon>
        <taxon>Aquifoliaceae</taxon>
        <taxon>Ilex</taxon>
    </lineage>
</organism>
<dbReference type="EMBL" id="CAUOFW020008025">
    <property type="protein sequence ID" value="CAK9181415.1"/>
    <property type="molecule type" value="Genomic_DNA"/>
</dbReference>
<name>A0ABC8TQH1_9AQUA</name>
<proteinExistence type="predicted"/>
<evidence type="ECO:0000313" key="2">
    <source>
        <dbReference type="EMBL" id="CAK9171711.1"/>
    </source>
</evidence>
<evidence type="ECO:0000313" key="3">
    <source>
        <dbReference type="EMBL" id="CAK9181415.1"/>
    </source>
</evidence>
<feature type="region of interest" description="Disordered" evidence="1">
    <location>
        <begin position="112"/>
        <end position="139"/>
    </location>
</feature>
<protein>
    <submittedName>
        <fullName evidence="2">Uncharacterized protein</fullName>
    </submittedName>
</protein>
<evidence type="ECO:0000313" key="4">
    <source>
        <dbReference type="Proteomes" id="UP001642360"/>
    </source>
</evidence>
<dbReference type="EMBL" id="CAUOFW020005835">
    <property type="protein sequence ID" value="CAK9171711.1"/>
    <property type="molecule type" value="Genomic_DNA"/>
</dbReference>
<keyword evidence="4" id="KW-1185">Reference proteome</keyword>
<dbReference type="AlphaFoldDB" id="A0ABC8TQH1"/>
<gene>
    <name evidence="2" type="ORF">ILEXP_LOCUS41309</name>
    <name evidence="3" type="ORF">ILEXP_LOCUS51469</name>
</gene>
<feature type="compositionally biased region" description="Polar residues" evidence="1">
    <location>
        <begin position="122"/>
        <end position="139"/>
    </location>
</feature>
<accession>A0ABC8TQH1</accession>
<reference evidence="2 4" key="1">
    <citation type="submission" date="2024-02" db="EMBL/GenBank/DDBJ databases">
        <authorList>
            <person name="Vignale AGUSTIN F."/>
            <person name="Sosa J E."/>
            <person name="Modenutti C."/>
        </authorList>
    </citation>
    <scope>NUCLEOTIDE SEQUENCE [LARGE SCALE GENOMIC DNA]</scope>
</reference>